<dbReference type="AlphaFoldDB" id="A0AAV4P0N3"/>
<keyword evidence="3" id="KW-1185">Reference proteome</keyword>
<dbReference type="GO" id="GO:0003964">
    <property type="term" value="F:RNA-directed DNA polymerase activity"/>
    <property type="evidence" value="ECO:0007669"/>
    <property type="project" value="UniProtKB-KW"/>
</dbReference>
<organism evidence="2 3">
    <name type="scientific">Caerostris extrusa</name>
    <name type="common">Bark spider</name>
    <name type="synonym">Caerostris bankana</name>
    <dbReference type="NCBI Taxonomy" id="172846"/>
    <lineage>
        <taxon>Eukaryota</taxon>
        <taxon>Metazoa</taxon>
        <taxon>Ecdysozoa</taxon>
        <taxon>Arthropoda</taxon>
        <taxon>Chelicerata</taxon>
        <taxon>Arachnida</taxon>
        <taxon>Araneae</taxon>
        <taxon>Araneomorphae</taxon>
        <taxon>Entelegynae</taxon>
        <taxon>Araneoidea</taxon>
        <taxon>Araneidae</taxon>
        <taxon>Caerostris</taxon>
    </lineage>
</organism>
<dbReference type="Gene3D" id="3.60.10.10">
    <property type="entry name" value="Endonuclease/exonuclease/phosphatase"/>
    <property type="match status" value="1"/>
</dbReference>
<dbReference type="InterPro" id="IPR036691">
    <property type="entry name" value="Endo/exonu/phosph_ase_sf"/>
</dbReference>
<feature type="domain" description="Endonuclease/exonuclease/phosphatase" evidence="1">
    <location>
        <begin position="110"/>
        <end position="220"/>
    </location>
</feature>
<dbReference type="EMBL" id="BPLR01003970">
    <property type="protein sequence ID" value="GIX90787.1"/>
    <property type="molecule type" value="Genomic_DNA"/>
</dbReference>
<comment type="caution">
    <text evidence="2">The sequence shown here is derived from an EMBL/GenBank/DDBJ whole genome shotgun (WGS) entry which is preliminary data.</text>
</comment>
<dbReference type="PANTHER" id="PTHR33273">
    <property type="entry name" value="DOMAIN-CONTAINING PROTEIN, PUTATIVE-RELATED"/>
    <property type="match status" value="1"/>
</dbReference>
<dbReference type="InterPro" id="IPR005135">
    <property type="entry name" value="Endo/exonuclease/phosphatase"/>
</dbReference>
<proteinExistence type="predicted"/>
<dbReference type="Pfam" id="PF14529">
    <property type="entry name" value="Exo_endo_phos_2"/>
    <property type="match status" value="1"/>
</dbReference>
<evidence type="ECO:0000313" key="2">
    <source>
        <dbReference type="EMBL" id="GIX90787.1"/>
    </source>
</evidence>
<name>A0AAV4P0N3_CAEEX</name>
<dbReference type="SUPFAM" id="SSF56219">
    <property type="entry name" value="DNase I-like"/>
    <property type="match status" value="1"/>
</dbReference>
<dbReference type="Proteomes" id="UP001054945">
    <property type="component" value="Unassembled WGS sequence"/>
</dbReference>
<dbReference type="PANTHER" id="PTHR33273:SF4">
    <property type="entry name" value="ENDONUCLEASE_EXONUCLEASE_PHOSPHATASE DOMAIN-CONTAINING PROTEIN"/>
    <property type="match status" value="1"/>
</dbReference>
<keyword evidence="2" id="KW-0548">Nucleotidyltransferase</keyword>
<evidence type="ECO:0000259" key="1">
    <source>
        <dbReference type="Pfam" id="PF14529"/>
    </source>
</evidence>
<protein>
    <submittedName>
        <fullName evidence="2">RNA-directed DNA polymerase from transposon X-element</fullName>
    </submittedName>
</protein>
<accession>A0AAV4P0N3</accession>
<keyword evidence="2" id="KW-0695">RNA-directed DNA polymerase</keyword>
<keyword evidence="2" id="KW-0808">Transferase</keyword>
<evidence type="ECO:0000313" key="3">
    <source>
        <dbReference type="Proteomes" id="UP001054945"/>
    </source>
</evidence>
<gene>
    <name evidence="2" type="primary">X-elementORF2_557</name>
    <name evidence="2" type="ORF">CEXT_135181</name>
</gene>
<reference evidence="2 3" key="1">
    <citation type="submission" date="2021-06" db="EMBL/GenBank/DDBJ databases">
        <title>Caerostris extrusa draft genome.</title>
        <authorList>
            <person name="Kono N."/>
            <person name="Arakawa K."/>
        </authorList>
    </citation>
    <scope>NUCLEOTIDE SEQUENCE [LARGE SCALE GENOMIC DNA]</scope>
</reference>
<sequence length="361" mass="41968">MQIHQNYLNIVFWNANGIKNRKIELQDFINNHSPDLLLIQESHLQKQDKFYLPNFHCFKDNRDNPLYIRAAGGTATFIKRHLPYHQISIPPLQHIEATVISLNLPNLDPIIIASIYVPVTSDPQLFTLDLESIMQLESNIIMCGDFNAHHQVWNCSTNRPRGNQLLKFANQTNLYIIAPITPTRFGYNSTSTIDLALIKNFLFPYDVTSLSEHSSDHNPIEISFKFNYILPPDNSNININWTFFTNLFIEKHAHPLPIINSANSLDLEIRNFTDDLLAAHRNASKPYNNRNDWIHPNDKKKTYQDPQQCNKRTGKFQGTPTTKPFLIGLIKTSKKPSKTIRINYERKTRRPTNRWIILEFH</sequence>